<dbReference type="OrthoDB" id="683624at2759"/>
<dbReference type="STRING" id="888268.A0A1E5VAZ1"/>
<accession>A0A1E5VAZ1</accession>
<reference evidence="2 3" key="1">
    <citation type="submission" date="2016-09" db="EMBL/GenBank/DDBJ databases">
        <title>The draft genome of Dichanthelium oligosanthes: A C3 panicoid grass species.</title>
        <authorList>
            <person name="Studer A.J."/>
            <person name="Schnable J.C."/>
            <person name="Brutnell T.P."/>
        </authorList>
    </citation>
    <scope>NUCLEOTIDE SEQUENCE [LARGE SCALE GENOMIC DNA]</scope>
    <source>
        <strain evidence="3">cv. Kellogg 1175</strain>
        <tissue evidence="2">Leaf</tissue>
    </source>
</reference>
<dbReference type="PANTHER" id="PTHR33065:SF19">
    <property type="entry name" value="OS11G0130700 PROTEIN"/>
    <property type="match status" value="1"/>
</dbReference>
<gene>
    <name evidence="2" type="ORF">BAE44_0016745</name>
</gene>
<dbReference type="Pfam" id="PF20241">
    <property type="entry name" value="DUF6598"/>
    <property type="match status" value="1"/>
</dbReference>
<dbReference type="EMBL" id="LWDX02045876">
    <property type="protein sequence ID" value="OEL22237.1"/>
    <property type="molecule type" value="Genomic_DNA"/>
</dbReference>
<comment type="caution">
    <text evidence="2">The sequence shown here is derived from an EMBL/GenBank/DDBJ whole genome shotgun (WGS) entry which is preliminary data.</text>
</comment>
<protein>
    <recommendedName>
        <fullName evidence="1">DUF6598 domain-containing protein</fullName>
    </recommendedName>
</protein>
<proteinExistence type="predicted"/>
<name>A0A1E5VAZ1_9POAL</name>
<evidence type="ECO:0000313" key="2">
    <source>
        <dbReference type="EMBL" id="OEL22237.1"/>
    </source>
</evidence>
<organism evidence="2 3">
    <name type="scientific">Dichanthelium oligosanthes</name>
    <dbReference type="NCBI Taxonomy" id="888268"/>
    <lineage>
        <taxon>Eukaryota</taxon>
        <taxon>Viridiplantae</taxon>
        <taxon>Streptophyta</taxon>
        <taxon>Embryophyta</taxon>
        <taxon>Tracheophyta</taxon>
        <taxon>Spermatophyta</taxon>
        <taxon>Magnoliopsida</taxon>
        <taxon>Liliopsida</taxon>
        <taxon>Poales</taxon>
        <taxon>Poaceae</taxon>
        <taxon>PACMAD clade</taxon>
        <taxon>Panicoideae</taxon>
        <taxon>Panicodae</taxon>
        <taxon>Paniceae</taxon>
        <taxon>Dichantheliinae</taxon>
        <taxon>Dichanthelium</taxon>
    </lineage>
</organism>
<evidence type="ECO:0000313" key="3">
    <source>
        <dbReference type="Proteomes" id="UP000095767"/>
    </source>
</evidence>
<sequence>MFINYSRDNPITTQQGSLIGMAGPKRGISMDCSVLFEFDMRIKKGEREEDDLQLIDGTVGYSELTTPCKPFTNRINGDGGAVDIMLSLVYEAVEATIEVGAISDARSDLSLSLSSFVCIGGSREEIGSIWKLCNVIHL</sequence>
<evidence type="ECO:0000259" key="1">
    <source>
        <dbReference type="Pfam" id="PF20241"/>
    </source>
</evidence>
<dbReference type="Proteomes" id="UP000095767">
    <property type="component" value="Unassembled WGS sequence"/>
</dbReference>
<feature type="domain" description="DUF6598" evidence="1">
    <location>
        <begin position="4"/>
        <end position="107"/>
    </location>
</feature>
<dbReference type="PANTHER" id="PTHR33065">
    <property type="entry name" value="OS07G0486400 PROTEIN"/>
    <property type="match status" value="1"/>
</dbReference>
<dbReference type="InterPro" id="IPR046533">
    <property type="entry name" value="DUF6598"/>
</dbReference>
<dbReference type="AlphaFoldDB" id="A0A1E5VAZ1"/>
<keyword evidence="3" id="KW-1185">Reference proteome</keyword>